<feature type="region of interest" description="Disordered" evidence="1">
    <location>
        <begin position="64"/>
        <end position="83"/>
    </location>
</feature>
<accession>A0A0F9ERI0</accession>
<gene>
    <name evidence="2" type="ORF">LCGC14_2120640</name>
</gene>
<feature type="compositionally biased region" description="Polar residues" evidence="1">
    <location>
        <begin position="74"/>
        <end position="83"/>
    </location>
</feature>
<reference evidence="2" key="1">
    <citation type="journal article" date="2015" name="Nature">
        <title>Complex archaea that bridge the gap between prokaryotes and eukaryotes.</title>
        <authorList>
            <person name="Spang A."/>
            <person name="Saw J.H."/>
            <person name="Jorgensen S.L."/>
            <person name="Zaremba-Niedzwiedzka K."/>
            <person name="Martijn J."/>
            <person name="Lind A.E."/>
            <person name="van Eijk R."/>
            <person name="Schleper C."/>
            <person name="Guy L."/>
            <person name="Ettema T.J."/>
        </authorList>
    </citation>
    <scope>NUCLEOTIDE SEQUENCE</scope>
</reference>
<dbReference type="AlphaFoldDB" id="A0A0F9ERI0"/>
<name>A0A0F9ERI0_9ZZZZ</name>
<dbReference type="EMBL" id="LAZR01026397">
    <property type="protein sequence ID" value="KKL68876.1"/>
    <property type="molecule type" value="Genomic_DNA"/>
</dbReference>
<sequence>MAIKTVDERWSIKDMLAPWRGPTIPDNKISERDRLHYLLLYSGITAAGLATVLDIEKSRGTLGRQARSHERHSAQSGSGVNLTVSTPTGNVRRILLVTVKYTANATVNVTTTLNSGAGADRNTLLDT</sequence>
<organism evidence="2">
    <name type="scientific">marine sediment metagenome</name>
    <dbReference type="NCBI Taxonomy" id="412755"/>
    <lineage>
        <taxon>unclassified sequences</taxon>
        <taxon>metagenomes</taxon>
        <taxon>ecological metagenomes</taxon>
    </lineage>
</organism>
<evidence type="ECO:0000313" key="2">
    <source>
        <dbReference type="EMBL" id="KKL68876.1"/>
    </source>
</evidence>
<proteinExistence type="predicted"/>
<evidence type="ECO:0000256" key="1">
    <source>
        <dbReference type="SAM" id="MobiDB-lite"/>
    </source>
</evidence>
<feature type="non-terminal residue" evidence="2">
    <location>
        <position position="127"/>
    </location>
</feature>
<comment type="caution">
    <text evidence="2">The sequence shown here is derived from an EMBL/GenBank/DDBJ whole genome shotgun (WGS) entry which is preliminary data.</text>
</comment>
<protein>
    <submittedName>
        <fullName evidence="2">Uncharacterized protein</fullName>
    </submittedName>
</protein>